<name>A0AAV8QR77_ENSVE</name>
<keyword evidence="2" id="KW-1185">Reference proteome</keyword>
<gene>
    <name evidence="1" type="ORF">OPV22_021862</name>
</gene>
<organism evidence="1 2">
    <name type="scientific">Ensete ventricosum</name>
    <name type="common">Abyssinian banana</name>
    <name type="synonym">Musa ensete</name>
    <dbReference type="NCBI Taxonomy" id="4639"/>
    <lineage>
        <taxon>Eukaryota</taxon>
        <taxon>Viridiplantae</taxon>
        <taxon>Streptophyta</taxon>
        <taxon>Embryophyta</taxon>
        <taxon>Tracheophyta</taxon>
        <taxon>Spermatophyta</taxon>
        <taxon>Magnoliopsida</taxon>
        <taxon>Liliopsida</taxon>
        <taxon>Zingiberales</taxon>
        <taxon>Musaceae</taxon>
        <taxon>Ensete</taxon>
    </lineage>
</organism>
<accession>A0AAV8QR77</accession>
<evidence type="ECO:0000313" key="2">
    <source>
        <dbReference type="Proteomes" id="UP001222027"/>
    </source>
</evidence>
<dbReference type="EMBL" id="JAQQAF010000006">
    <property type="protein sequence ID" value="KAJ8478135.1"/>
    <property type="molecule type" value="Genomic_DNA"/>
</dbReference>
<sequence length="88" mass="9845">MSKSAERARIAAKKAQEAVDGYRSELAPVPTPSGALNEFSSEKYWTIDEISLYHQKGVAKGETEVSPQVQFEEQFYSFRLIAAPVHKI</sequence>
<reference evidence="1 2" key="1">
    <citation type="submission" date="2022-12" db="EMBL/GenBank/DDBJ databases">
        <title>Chromosome-scale assembly of the Ensete ventricosum genome.</title>
        <authorList>
            <person name="Dussert Y."/>
            <person name="Stocks J."/>
            <person name="Wendawek A."/>
            <person name="Woldeyes F."/>
            <person name="Nichols R.A."/>
            <person name="Borrell J.S."/>
        </authorList>
    </citation>
    <scope>NUCLEOTIDE SEQUENCE [LARGE SCALE GENOMIC DNA]</scope>
    <source>
        <strain evidence="2">cv. Maze</strain>
        <tissue evidence="1">Seeds</tissue>
    </source>
</reference>
<protein>
    <submittedName>
        <fullName evidence="1">Uncharacterized protein</fullName>
    </submittedName>
</protein>
<dbReference type="Proteomes" id="UP001222027">
    <property type="component" value="Unassembled WGS sequence"/>
</dbReference>
<comment type="caution">
    <text evidence="1">The sequence shown here is derived from an EMBL/GenBank/DDBJ whole genome shotgun (WGS) entry which is preliminary data.</text>
</comment>
<proteinExistence type="predicted"/>
<evidence type="ECO:0000313" key="1">
    <source>
        <dbReference type="EMBL" id="KAJ8478135.1"/>
    </source>
</evidence>
<dbReference type="AlphaFoldDB" id="A0AAV8QR77"/>